<evidence type="ECO:0000256" key="3">
    <source>
        <dbReference type="ARBA" id="ARBA00022989"/>
    </source>
</evidence>
<dbReference type="PANTHER" id="PTHR24064">
    <property type="entry name" value="SOLUTE CARRIER FAMILY 22 MEMBER"/>
    <property type="match status" value="1"/>
</dbReference>
<gene>
    <name evidence="8" type="ORF">PGLA2088_LOCUS12350</name>
</gene>
<keyword evidence="2 6" id="KW-0812">Transmembrane</keyword>
<dbReference type="EMBL" id="CAJNNW010014542">
    <property type="protein sequence ID" value="CAE8656730.1"/>
    <property type="molecule type" value="Genomic_DNA"/>
</dbReference>
<feature type="transmembrane region" description="Helical" evidence="6">
    <location>
        <begin position="219"/>
        <end position="241"/>
    </location>
</feature>
<feature type="domain" description="Major facilitator superfamily (MFS) profile" evidence="7">
    <location>
        <begin position="1"/>
        <end position="276"/>
    </location>
</feature>
<accession>A0A813IST4</accession>
<evidence type="ECO:0000256" key="5">
    <source>
        <dbReference type="SAM" id="MobiDB-lite"/>
    </source>
</evidence>
<dbReference type="GO" id="GO:0022857">
    <property type="term" value="F:transmembrane transporter activity"/>
    <property type="evidence" value="ECO:0007669"/>
    <property type="project" value="InterPro"/>
</dbReference>
<feature type="transmembrane region" description="Helical" evidence="6">
    <location>
        <begin position="34"/>
        <end position="51"/>
    </location>
</feature>
<dbReference type="Pfam" id="PF00083">
    <property type="entry name" value="Sugar_tr"/>
    <property type="match status" value="1"/>
</dbReference>
<dbReference type="GO" id="GO:0016020">
    <property type="term" value="C:membrane"/>
    <property type="evidence" value="ECO:0007669"/>
    <property type="project" value="UniProtKB-SubCell"/>
</dbReference>
<comment type="subcellular location">
    <subcellularLocation>
        <location evidence="1">Membrane</location>
        <topology evidence="1">Multi-pass membrane protein</topology>
    </subcellularLocation>
</comment>
<feature type="transmembrane region" description="Helical" evidence="6">
    <location>
        <begin position="183"/>
        <end position="207"/>
    </location>
</feature>
<protein>
    <recommendedName>
        <fullName evidence="7">Major facilitator superfamily (MFS) profile domain-containing protein</fullName>
    </recommendedName>
</protein>
<feature type="transmembrane region" description="Helical" evidence="6">
    <location>
        <begin position="86"/>
        <end position="106"/>
    </location>
</feature>
<evidence type="ECO:0000313" key="8">
    <source>
        <dbReference type="EMBL" id="CAE8656730.1"/>
    </source>
</evidence>
<evidence type="ECO:0000256" key="1">
    <source>
        <dbReference type="ARBA" id="ARBA00004141"/>
    </source>
</evidence>
<feature type="non-terminal residue" evidence="8">
    <location>
        <position position="1"/>
    </location>
</feature>
<dbReference type="PROSITE" id="PS50850">
    <property type="entry name" value="MFS"/>
    <property type="match status" value="1"/>
</dbReference>
<dbReference type="InterPro" id="IPR020846">
    <property type="entry name" value="MFS_dom"/>
</dbReference>
<feature type="transmembrane region" description="Helical" evidence="6">
    <location>
        <begin position="253"/>
        <end position="272"/>
    </location>
</feature>
<dbReference type="SUPFAM" id="SSF103473">
    <property type="entry name" value="MFS general substrate transporter"/>
    <property type="match status" value="1"/>
</dbReference>
<sequence length="340" mass="37791">TCMAAVFSNQGLGYLLASLTMVILVPISSSETCWRFALAFGAVIPMFSLFFRAQMHESKDFCKVKQLRQKSVESAGTLFTMKKYRWHVLGTALNWFLFDILFYGNSMFNQDITNIIQVGSGLEGKMLKTLIIVLMQLPGYYVAVFLINRMGRKNMQLMGFSMIGILFLICGLTYDLLIEKAPYVFLTIYGMTFFFSNFGPNATTYVIPGEIYPSQVKTTLHGVSAAAGKLGAALGTTIFPFFKPETPAGTRNVLLFCSLISLLGLVATNFLTPRYAAEDLDNKISGETVGFVPLRWQKSAREAEVKEWEESGCPHADSDFSSEDEASTQCSDDIEESGRM</sequence>
<organism evidence="8 9">
    <name type="scientific">Polarella glacialis</name>
    <name type="common">Dinoflagellate</name>
    <dbReference type="NCBI Taxonomy" id="89957"/>
    <lineage>
        <taxon>Eukaryota</taxon>
        <taxon>Sar</taxon>
        <taxon>Alveolata</taxon>
        <taxon>Dinophyceae</taxon>
        <taxon>Suessiales</taxon>
        <taxon>Suessiaceae</taxon>
        <taxon>Polarella</taxon>
    </lineage>
</organism>
<comment type="caution">
    <text evidence="8">The sequence shown here is derived from an EMBL/GenBank/DDBJ whole genome shotgun (WGS) entry which is preliminary data.</text>
</comment>
<evidence type="ECO:0000256" key="4">
    <source>
        <dbReference type="ARBA" id="ARBA00023136"/>
    </source>
</evidence>
<dbReference type="AlphaFoldDB" id="A0A813IST4"/>
<evidence type="ECO:0000313" key="9">
    <source>
        <dbReference type="Proteomes" id="UP000626109"/>
    </source>
</evidence>
<reference evidence="8" key="1">
    <citation type="submission" date="2021-02" db="EMBL/GenBank/DDBJ databases">
        <authorList>
            <person name="Dougan E. K."/>
            <person name="Rhodes N."/>
            <person name="Thang M."/>
            <person name="Chan C."/>
        </authorList>
    </citation>
    <scope>NUCLEOTIDE SEQUENCE</scope>
</reference>
<evidence type="ECO:0000259" key="7">
    <source>
        <dbReference type="PROSITE" id="PS50850"/>
    </source>
</evidence>
<name>A0A813IST4_POLGL</name>
<feature type="transmembrane region" description="Helical" evidence="6">
    <location>
        <begin position="126"/>
        <end position="147"/>
    </location>
</feature>
<feature type="region of interest" description="Disordered" evidence="5">
    <location>
        <begin position="303"/>
        <end position="340"/>
    </location>
</feature>
<dbReference type="Proteomes" id="UP000626109">
    <property type="component" value="Unassembled WGS sequence"/>
</dbReference>
<evidence type="ECO:0000256" key="6">
    <source>
        <dbReference type="SAM" id="Phobius"/>
    </source>
</evidence>
<feature type="transmembrane region" description="Helical" evidence="6">
    <location>
        <begin position="12"/>
        <end position="28"/>
    </location>
</feature>
<keyword evidence="4 6" id="KW-0472">Membrane</keyword>
<proteinExistence type="predicted"/>
<feature type="transmembrane region" description="Helical" evidence="6">
    <location>
        <begin position="159"/>
        <end position="177"/>
    </location>
</feature>
<dbReference type="Gene3D" id="1.20.1250.20">
    <property type="entry name" value="MFS general substrate transporter like domains"/>
    <property type="match status" value="1"/>
</dbReference>
<dbReference type="InterPro" id="IPR005828">
    <property type="entry name" value="MFS_sugar_transport-like"/>
</dbReference>
<evidence type="ECO:0000256" key="2">
    <source>
        <dbReference type="ARBA" id="ARBA00022692"/>
    </source>
</evidence>
<dbReference type="InterPro" id="IPR036259">
    <property type="entry name" value="MFS_trans_sf"/>
</dbReference>
<keyword evidence="3 6" id="KW-1133">Transmembrane helix</keyword>